<keyword evidence="1" id="KW-0732">Signal</keyword>
<organism evidence="2 3">
    <name type="scientific">Akanthomyces muscarius</name>
    <name type="common">Entomopathogenic fungus</name>
    <name type="synonym">Lecanicillium muscarium</name>
    <dbReference type="NCBI Taxonomy" id="2231603"/>
    <lineage>
        <taxon>Eukaryota</taxon>
        <taxon>Fungi</taxon>
        <taxon>Dikarya</taxon>
        <taxon>Ascomycota</taxon>
        <taxon>Pezizomycotina</taxon>
        <taxon>Sordariomycetes</taxon>
        <taxon>Hypocreomycetidae</taxon>
        <taxon>Hypocreales</taxon>
        <taxon>Cordycipitaceae</taxon>
        <taxon>Akanthomyces</taxon>
    </lineage>
</organism>
<evidence type="ECO:0000313" key="2">
    <source>
        <dbReference type="EMBL" id="KAJ4155174.1"/>
    </source>
</evidence>
<evidence type="ECO:0000313" key="3">
    <source>
        <dbReference type="Proteomes" id="UP001144673"/>
    </source>
</evidence>
<accession>A0A9W8QEI2</accession>
<keyword evidence="3" id="KW-1185">Reference proteome</keyword>
<name>A0A9W8QEI2_AKAMU</name>
<evidence type="ECO:0008006" key="4">
    <source>
        <dbReference type="Google" id="ProtNLM"/>
    </source>
</evidence>
<dbReference type="GeneID" id="80887590"/>
<dbReference type="EMBL" id="JAJHUN010000007">
    <property type="protein sequence ID" value="KAJ4155174.1"/>
    <property type="molecule type" value="Genomic_DNA"/>
</dbReference>
<dbReference type="AlphaFoldDB" id="A0A9W8QEI2"/>
<feature type="chain" id="PRO_5040743708" description="Secreted protein" evidence="1">
    <location>
        <begin position="23"/>
        <end position="78"/>
    </location>
</feature>
<dbReference type="Proteomes" id="UP001144673">
    <property type="component" value="Chromosome 6"/>
</dbReference>
<dbReference type="KEGG" id="amus:LMH87_000431"/>
<evidence type="ECO:0000256" key="1">
    <source>
        <dbReference type="SAM" id="SignalP"/>
    </source>
</evidence>
<dbReference type="RefSeq" id="XP_056055298.1">
    <property type="nucleotide sequence ID" value="XM_056198339.1"/>
</dbReference>
<comment type="caution">
    <text evidence="2">The sequence shown here is derived from an EMBL/GenBank/DDBJ whole genome shotgun (WGS) entry which is preliminary data.</text>
</comment>
<protein>
    <recommendedName>
        <fullName evidence="4">Secreted protein</fullName>
    </recommendedName>
</protein>
<reference evidence="2" key="1">
    <citation type="journal article" date="2023" name="Access Microbiol">
        <title>De-novo genome assembly for Akanthomyces muscarius, a biocontrol agent of insect agricultural pests.</title>
        <authorList>
            <person name="Erdos Z."/>
            <person name="Studholme D.J."/>
            <person name="Raymond B."/>
            <person name="Sharma M."/>
        </authorList>
    </citation>
    <scope>NUCLEOTIDE SEQUENCE</scope>
    <source>
        <strain evidence="2">Ve6</strain>
    </source>
</reference>
<sequence>MEPHWILHPLHFFSIIPSFASSVSTCAKYRSDEKIGTNDHDPQCMKETSLANQEPARRHKLPIIARTIMRATVTVISH</sequence>
<gene>
    <name evidence="2" type="ORF">LMH87_000431</name>
</gene>
<feature type="signal peptide" evidence="1">
    <location>
        <begin position="1"/>
        <end position="22"/>
    </location>
</feature>
<proteinExistence type="predicted"/>